<comment type="caution">
    <text evidence="1">The sequence shown here is derived from an EMBL/GenBank/DDBJ whole genome shotgun (WGS) entry which is preliminary data.</text>
</comment>
<accession>A0ACC2XJD1</accession>
<gene>
    <name evidence="1" type="ORF">QFC22_000749</name>
</gene>
<protein>
    <submittedName>
        <fullName evidence="1">Uncharacterized protein</fullName>
    </submittedName>
</protein>
<evidence type="ECO:0000313" key="2">
    <source>
        <dbReference type="Proteomes" id="UP001243375"/>
    </source>
</evidence>
<reference evidence="1" key="1">
    <citation type="submission" date="2023-04" db="EMBL/GenBank/DDBJ databases">
        <title>Draft Genome sequencing of Naganishia species isolated from polar environments using Oxford Nanopore Technology.</title>
        <authorList>
            <person name="Leo P."/>
            <person name="Venkateswaran K."/>
        </authorList>
    </citation>
    <scope>NUCLEOTIDE SEQUENCE</scope>
    <source>
        <strain evidence="1">MNA-CCFEE 5425</strain>
    </source>
</reference>
<evidence type="ECO:0000313" key="1">
    <source>
        <dbReference type="EMBL" id="KAJ9123958.1"/>
    </source>
</evidence>
<dbReference type="Proteomes" id="UP001243375">
    <property type="component" value="Unassembled WGS sequence"/>
</dbReference>
<organism evidence="1 2">
    <name type="scientific">Naganishia vaughanmartiniae</name>
    <dbReference type="NCBI Taxonomy" id="1424756"/>
    <lineage>
        <taxon>Eukaryota</taxon>
        <taxon>Fungi</taxon>
        <taxon>Dikarya</taxon>
        <taxon>Basidiomycota</taxon>
        <taxon>Agaricomycotina</taxon>
        <taxon>Tremellomycetes</taxon>
        <taxon>Filobasidiales</taxon>
        <taxon>Filobasidiaceae</taxon>
        <taxon>Naganishia</taxon>
    </lineage>
</organism>
<name>A0ACC2XJD1_9TREE</name>
<proteinExistence type="predicted"/>
<keyword evidence="2" id="KW-1185">Reference proteome</keyword>
<dbReference type="EMBL" id="JASBWU010000002">
    <property type="protein sequence ID" value="KAJ9123958.1"/>
    <property type="molecule type" value="Genomic_DNA"/>
</dbReference>
<sequence length="188" mass="21444">MLIDLDTTNNLELVKSSLDGKPKNSLYGVMNRTHTQMAARLLRSTILQPVIVKDILENRLSVVEELVENDALRKTLKTVLTTIDKFSQELKFNDAHAVERRIDDLLSLRRLMASIRMFANALQGAESGLLQTAHNQNYKAIKLYAIIAEPNGTLDIARKTHTEHVEDIAKRTCFLELLYLTKIKKRLF</sequence>